<dbReference type="InterPro" id="IPR010281">
    <property type="entry name" value="DUF885"/>
</dbReference>
<dbReference type="AlphaFoldDB" id="A0A0M8PBA7"/>
<sequence length="602" mass="69029">MVSVTSPRGIAIQRAQADTMRDRIESITEDLKDIKEFFPIRISPRRTKKLREFLTSELDSLRSQPFDLYDQQGKVDYLLIKGYLQRQLRELELNSKQDEKTAPLLPFSDTLLELCEARARVVSMNSKEAAQKLVESQSQIAAVIDMVENDSTKIRMEKAVAFRAAKNIDSLNTNLKEWFEFYKGYDPSFNWWVSHPYGVVEKGLKDVSASIRENLTGIRPGNEDAIVGDPIGREGLLSELLGEMIAYTPEELISIGETEFKWCVGEMIKASRSMGFGDNWKQALEEVKNDFVEPGKQTELVRDLTMEAISFVEDHQLVTVPPVAKENWQMFMMSPERQKVNPFFLGGDCIIVSYPTDQMDHESKLMGMRGNNIHFSRATVFHEMIPGHHLQMHMIARYKPYRQLFDTPFWIEGWALYWEFILWNDERFEKTPQNRIGMLFWRLHRCARIIFSIKFHLGQMAPQECIDLLVDQVGHERATAEGEVRRSLNGDYSPLYQAGYMMGALQIYALRKEIVETGLLAEKEFHDRFLKGNCMPIELVRALMQDQTLSLVVSCGAHISFSFSLADSDTGDSDLLNCCTSKGSLDETLFGRAYGIFRSTTS</sequence>
<proteinExistence type="predicted"/>
<dbReference type="Proteomes" id="UP000037696">
    <property type="component" value="Unassembled WGS sequence"/>
</dbReference>
<dbReference type="Pfam" id="PF05960">
    <property type="entry name" value="DUF885"/>
    <property type="match status" value="1"/>
</dbReference>
<gene>
    <name evidence="1" type="ORF">ACN38_g3994</name>
</gene>
<accession>A0A0M8PBA7</accession>
<dbReference type="EMBL" id="LHQQ01000049">
    <property type="protein sequence ID" value="KOS45094.1"/>
    <property type="molecule type" value="Genomic_DNA"/>
</dbReference>
<evidence type="ECO:0008006" key="3">
    <source>
        <dbReference type="Google" id="ProtNLM"/>
    </source>
</evidence>
<keyword evidence="2" id="KW-1185">Reference proteome</keyword>
<dbReference type="PANTHER" id="PTHR33361">
    <property type="entry name" value="GLR0591 PROTEIN"/>
    <property type="match status" value="1"/>
</dbReference>
<dbReference type="PANTHER" id="PTHR33361:SF15">
    <property type="entry name" value="DUF885 FAMILY LIPOPROTEIN"/>
    <property type="match status" value="1"/>
</dbReference>
<evidence type="ECO:0000313" key="2">
    <source>
        <dbReference type="Proteomes" id="UP000037696"/>
    </source>
</evidence>
<organism evidence="1 2">
    <name type="scientific">Penicillium nordicum</name>
    <dbReference type="NCBI Taxonomy" id="229535"/>
    <lineage>
        <taxon>Eukaryota</taxon>
        <taxon>Fungi</taxon>
        <taxon>Dikarya</taxon>
        <taxon>Ascomycota</taxon>
        <taxon>Pezizomycotina</taxon>
        <taxon>Eurotiomycetes</taxon>
        <taxon>Eurotiomycetidae</taxon>
        <taxon>Eurotiales</taxon>
        <taxon>Aspergillaceae</taxon>
        <taxon>Penicillium</taxon>
    </lineage>
</organism>
<reference evidence="1 2" key="1">
    <citation type="submission" date="2015-08" db="EMBL/GenBank/DDBJ databases">
        <title>Genome sequencing of Penicillium nordicum.</title>
        <authorList>
            <person name="Nguyen H.D."/>
            <person name="Seifert K.A."/>
        </authorList>
    </citation>
    <scope>NUCLEOTIDE SEQUENCE [LARGE SCALE GENOMIC DNA]</scope>
    <source>
        <strain evidence="1 2">DAOMC 185683</strain>
    </source>
</reference>
<evidence type="ECO:0000313" key="1">
    <source>
        <dbReference type="EMBL" id="KOS45094.1"/>
    </source>
</evidence>
<dbReference type="OrthoDB" id="5959877at2759"/>
<protein>
    <recommendedName>
        <fullName evidence="3">X-Pro dipeptidyl-peptidase</fullName>
    </recommendedName>
</protein>
<name>A0A0M8PBA7_9EURO</name>
<comment type="caution">
    <text evidence="1">The sequence shown here is derived from an EMBL/GenBank/DDBJ whole genome shotgun (WGS) entry which is preliminary data.</text>
</comment>